<evidence type="ECO:0000313" key="3">
    <source>
        <dbReference type="Proteomes" id="UP000664303"/>
    </source>
</evidence>
<keyword evidence="1" id="KW-0812">Transmembrane</keyword>
<evidence type="ECO:0000256" key="1">
    <source>
        <dbReference type="SAM" id="Phobius"/>
    </source>
</evidence>
<feature type="transmembrane region" description="Helical" evidence="1">
    <location>
        <begin position="32"/>
        <end position="56"/>
    </location>
</feature>
<reference evidence="2" key="1">
    <citation type="submission" date="2021-02" db="EMBL/GenBank/DDBJ databases">
        <title>PHA producing bacteria isolated from coastal sediment in Guangdong, Shenzhen.</title>
        <authorList>
            <person name="Zheng W."/>
            <person name="Yu S."/>
            <person name="Huang Y."/>
        </authorList>
    </citation>
    <scope>NUCLEOTIDE SEQUENCE</scope>
    <source>
        <strain evidence="2">TN14-10</strain>
    </source>
</reference>
<proteinExistence type="predicted"/>
<keyword evidence="3" id="KW-1185">Reference proteome</keyword>
<feature type="transmembrane region" description="Helical" evidence="1">
    <location>
        <begin position="123"/>
        <end position="139"/>
    </location>
</feature>
<name>A0A939ILV4_9GAMM</name>
<dbReference type="InterPro" id="IPR021306">
    <property type="entry name" value="DUF2878"/>
</dbReference>
<dbReference type="AlphaFoldDB" id="A0A939ILV4"/>
<organism evidence="2 3">
    <name type="scientific">Parahaliea mediterranea</name>
    <dbReference type="NCBI Taxonomy" id="651086"/>
    <lineage>
        <taxon>Bacteria</taxon>
        <taxon>Pseudomonadati</taxon>
        <taxon>Pseudomonadota</taxon>
        <taxon>Gammaproteobacteria</taxon>
        <taxon>Cellvibrionales</taxon>
        <taxon>Halieaceae</taxon>
        <taxon>Parahaliea</taxon>
    </lineage>
</organism>
<accession>A0A939ILV4</accession>
<gene>
    <name evidence="2" type="ORF">JYP50_07265</name>
</gene>
<dbReference type="Pfam" id="PF11086">
    <property type="entry name" value="DUF2878"/>
    <property type="match status" value="1"/>
</dbReference>
<feature type="transmembrane region" description="Helical" evidence="1">
    <location>
        <begin position="154"/>
        <end position="173"/>
    </location>
</feature>
<dbReference type="RefSeq" id="WP_206559834.1">
    <property type="nucleotide sequence ID" value="NZ_JAFKCZ010000005.1"/>
</dbReference>
<keyword evidence="1" id="KW-1133">Transmembrane helix</keyword>
<sequence length="187" mass="20157">MVKHERASGATAGVAAGNLAERWWFNAFWFQLTWLCAVLGRESLLPVTAGLLVLHFALIARPVDELRALLPVALAGIAVDSTLSLTGIFHFPGALPIPLWLCALWLAFATTLGRSLDFMRRRLWLACALGAPASLNYIAGERLGAVDFGPGDALTMALLVPLWMLLLPALCALRTVIERGRPTEGAT</sequence>
<keyword evidence="1" id="KW-0472">Membrane</keyword>
<protein>
    <submittedName>
        <fullName evidence="2">DUF2878 domain-containing protein</fullName>
    </submittedName>
</protein>
<evidence type="ECO:0000313" key="2">
    <source>
        <dbReference type="EMBL" id="MBN7796383.1"/>
    </source>
</evidence>
<comment type="caution">
    <text evidence="2">The sequence shown here is derived from an EMBL/GenBank/DDBJ whole genome shotgun (WGS) entry which is preliminary data.</text>
</comment>
<dbReference type="EMBL" id="JAFKCZ010000005">
    <property type="protein sequence ID" value="MBN7796383.1"/>
    <property type="molecule type" value="Genomic_DNA"/>
</dbReference>
<feature type="transmembrane region" description="Helical" evidence="1">
    <location>
        <begin position="97"/>
        <end position="116"/>
    </location>
</feature>
<dbReference type="Proteomes" id="UP000664303">
    <property type="component" value="Unassembled WGS sequence"/>
</dbReference>